<sequence>MPSSRYTRPAEVFKPDFVPVMIPKDRKEVFDSVIRICEGLWDSYKPYETARSLLELLTLPDTRNFMSVLPTLPDTTLPITTDTDFDDLGYNRTTLALWTSLSPEQREKFAEGMAGKLQWTNGLLSHSKDVRSDMVDPVLSSLAALARGESFTTPEEIRNFPITHSATPNPDYPKEYKYTPRNVMRTVTDTSQGIRTLATSLRRGGELVEDKIKDGVHLWESLQSFYLSETIDRARSLVEAYFQGGWDGRLNYPELVADPWNGSHDGGQGVGQAESGTIDLTK</sequence>
<protein>
    <submittedName>
        <fullName evidence="2">Uncharacterized protein</fullName>
    </submittedName>
</protein>
<reference evidence="2" key="1">
    <citation type="submission" date="2023-02" db="EMBL/GenBank/DDBJ databases">
        <title>Identification and recombinant expression of a fungal hydrolase from Papiliotrema laurentii that hydrolyzes apple cutin and clears colloidal polyester polyurethane.</title>
        <authorList>
            <consortium name="DOE Joint Genome Institute"/>
            <person name="Roman V.A."/>
            <person name="Bojanowski C."/>
            <person name="Crable B.R."/>
            <person name="Wagner D.N."/>
            <person name="Hung C.S."/>
            <person name="Nadeau L.J."/>
            <person name="Schratz L."/>
            <person name="Haridas S."/>
            <person name="Pangilinan J."/>
            <person name="Lipzen A."/>
            <person name="Na H."/>
            <person name="Yan M."/>
            <person name="Ng V."/>
            <person name="Grigoriev I.V."/>
            <person name="Spatafora J.W."/>
            <person name="Barlow D."/>
            <person name="Biffinger J."/>
            <person name="Kelley-Loughnane N."/>
            <person name="Varaljay V.A."/>
            <person name="Crookes-Goodson W.J."/>
        </authorList>
    </citation>
    <scope>NUCLEOTIDE SEQUENCE</scope>
    <source>
        <strain evidence="2">5307AH</strain>
    </source>
</reference>
<dbReference type="Proteomes" id="UP001182556">
    <property type="component" value="Unassembled WGS sequence"/>
</dbReference>
<keyword evidence="3" id="KW-1185">Reference proteome</keyword>
<evidence type="ECO:0000256" key="1">
    <source>
        <dbReference type="SAM" id="MobiDB-lite"/>
    </source>
</evidence>
<feature type="region of interest" description="Disordered" evidence="1">
    <location>
        <begin position="261"/>
        <end position="282"/>
    </location>
</feature>
<organism evidence="2 3">
    <name type="scientific">Papiliotrema laurentii</name>
    <name type="common">Cryptococcus laurentii</name>
    <dbReference type="NCBI Taxonomy" id="5418"/>
    <lineage>
        <taxon>Eukaryota</taxon>
        <taxon>Fungi</taxon>
        <taxon>Dikarya</taxon>
        <taxon>Basidiomycota</taxon>
        <taxon>Agaricomycotina</taxon>
        <taxon>Tremellomycetes</taxon>
        <taxon>Tremellales</taxon>
        <taxon>Rhynchogastremaceae</taxon>
        <taxon>Papiliotrema</taxon>
    </lineage>
</organism>
<accession>A0AAD9FUB2</accession>
<evidence type="ECO:0000313" key="2">
    <source>
        <dbReference type="EMBL" id="KAK1926263.1"/>
    </source>
</evidence>
<comment type="caution">
    <text evidence="2">The sequence shown here is derived from an EMBL/GenBank/DDBJ whole genome shotgun (WGS) entry which is preliminary data.</text>
</comment>
<name>A0AAD9FUB2_PAPLA</name>
<dbReference type="AlphaFoldDB" id="A0AAD9FUB2"/>
<proteinExistence type="predicted"/>
<evidence type="ECO:0000313" key="3">
    <source>
        <dbReference type="Proteomes" id="UP001182556"/>
    </source>
</evidence>
<dbReference type="EMBL" id="JAODAN010000002">
    <property type="protein sequence ID" value="KAK1926263.1"/>
    <property type="molecule type" value="Genomic_DNA"/>
</dbReference>
<gene>
    <name evidence="2" type="ORF">DB88DRAFT_508369</name>
</gene>